<dbReference type="AlphaFoldDB" id="A0AAJ4R5T1"/>
<evidence type="ECO:0000313" key="3">
    <source>
        <dbReference type="Proteomes" id="UP000270581"/>
    </source>
</evidence>
<dbReference type="EMBL" id="RJJC01000003">
    <property type="protein sequence ID" value="RNJ22030.1"/>
    <property type="molecule type" value="Genomic_DNA"/>
</dbReference>
<evidence type="ECO:0000256" key="1">
    <source>
        <dbReference type="SAM" id="MobiDB-lite"/>
    </source>
</evidence>
<feature type="region of interest" description="Disordered" evidence="1">
    <location>
        <begin position="1"/>
        <end position="28"/>
    </location>
</feature>
<dbReference type="Proteomes" id="UP000270581">
    <property type="component" value="Unassembled WGS sequence"/>
</dbReference>
<proteinExistence type="predicted"/>
<dbReference type="RefSeq" id="WP_123124822.1">
    <property type="nucleotide sequence ID" value="NZ_RJJC01000003.1"/>
</dbReference>
<feature type="compositionally biased region" description="Polar residues" evidence="1">
    <location>
        <begin position="1"/>
        <end position="12"/>
    </location>
</feature>
<gene>
    <name evidence="2" type="ORF">Nmn1133_13885</name>
</gene>
<reference evidence="2 3" key="1">
    <citation type="submission" date="2018-11" db="EMBL/GenBank/DDBJ databases">
        <title>Genome sequences of Natronomonas sp. CBA1133.</title>
        <authorList>
            <person name="Roh S.W."/>
            <person name="Cha I.-T."/>
        </authorList>
    </citation>
    <scope>NUCLEOTIDE SEQUENCE [LARGE SCALE GENOMIC DNA]</scope>
    <source>
        <strain evidence="2 3">CBA1133</strain>
    </source>
</reference>
<sequence>MTESNTDDTSARTVADGGTEQIRGSNEVRRSDDEVRYYSADGYLYAYHEGDEHVVVSRGNEPQTRWTKRVPAERDAVVAGGHLWTIPENWEHRVKIKGAGQARNAIYHIPETGVDVLVSVPNKNYLVDAWYGVERVGSLTVSYDDEIGWDELEVLIETVQDIEEVSDDVADALETLHCRRRSFERKFANEVDTYAERALLEDAHEPVSVQEWTANPWGDIFHIDHLVQNFLDLDNETRDAVLRNLSEASVLPKYPTLRVDVEEDEGVPEGYDIHALV</sequence>
<comment type="caution">
    <text evidence="2">The sequence shown here is derived from an EMBL/GenBank/DDBJ whole genome shotgun (WGS) entry which is preliminary data.</text>
</comment>
<name>A0AAJ4R5T1_9EURY</name>
<protein>
    <submittedName>
        <fullName evidence="2">Uncharacterized protein</fullName>
    </submittedName>
</protein>
<keyword evidence="3" id="KW-1185">Reference proteome</keyword>
<accession>A0AAJ4R5T1</accession>
<organism evidence="2 3">
    <name type="scientific">Halosegnis longus</name>
    <dbReference type="NCBI Taxonomy" id="2216012"/>
    <lineage>
        <taxon>Archaea</taxon>
        <taxon>Methanobacteriati</taxon>
        <taxon>Methanobacteriota</taxon>
        <taxon>Stenosarchaea group</taxon>
        <taxon>Halobacteria</taxon>
        <taxon>Halobacteriales</taxon>
        <taxon>Natronomonadaceae</taxon>
        <taxon>Halosegnis</taxon>
    </lineage>
</organism>
<evidence type="ECO:0000313" key="2">
    <source>
        <dbReference type="EMBL" id="RNJ22030.1"/>
    </source>
</evidence>